<protein>
    <submittedName>
        <fullName evidence="2">Uncharacterized protein</fullName>
    </submittedName>
</protein>
<evidence type="ECO:0000313" key="2">
    <source>
        <dbReference type="EMBL" id="KAG7385529.1"/>
    </source>
</evidence>
<gene>
    <name evidence="2" type="ORF">PHYPSEUDO_001294</name>
</gene>
<comment type="caution">
    <text evidence="2">The sequence shown here is derived from an EMBL/GenBank/DDBJ whole genome shotgun (WGS) entry which is preliminary data.</text>
</comment>
<dbReference type="Proteomes" id="UP000694044">
    <property type="component" value="Unassembled WGS sequence"/>
</dbReference>
<dbReference type="AlphaFoldDB" id="A0A8T1W003"/>
<accession>A0A8T1W003</accession>
<dbReference type="EMBL" id="JAGDFM010000119">
    <property type="protein sequence ID" value="KAG7385529.1"/>
    <property type="molecule type" value="Genomic_DNA"/>
</dbReference>
<keyword evidence="3" id="KW-1185">Reference proteome</keyword>
<proteinExistence type="predicted"/>
<feature type="region of interest" description="Disordered" evidence="1">
    <location>
        <begin position="117"/>
        <end position="144"/>
    </location>
</feature>
<organism evidence="2 3">
    <name type="scientific">Phytophthora pseudosyringae</name>
    <dbReference type="NCBI Taxonomy" id="221518"/>
    <lineage>
        <taxon>Eukaryota</taxon>
        <taxon>Sar</taxon>
        <taxon>Stramenopiles</taxon>
        <taxon>Oomycota</taxon>
        <taxon>Peronosporomycetes</taxon>
        <taxon>Peronosporales</taxon>
        <taxon>Peronosporaceae</taxon>
        <taxon>Phytophthora</taxon>
    </lineage>
</organism>
<evidence type="ECO:0000256" key="1">
    <source>
        <dbReference type="SAM" id="MobiDB-lite"/>
    </source>
</evidence>
<reference evidence="2" key="1">
    <citation type="submission" date="2021-02" db="EMBL/GenBank/DDBJ databases">
        <authorList>
            <person name="Palmer J.M."/>
        </authorList>
    </citation>
    <scope>NUCLEOTIDE SEQUENCE</scope>
    <source>
        <strain evidence="2">SCRP734</strain>
    </source>
</reference>
<evidence type="ECO:0000313" key="3">
    <source>
        <dbReference type="Proteomes" id="UP000694044"/>
    </source>
</evidence>
<sequence>MLQPGWEHGWHVCQRREKVSLAAFAACLGRVPTFGVVLCATTARQHGQKQEKWQQQHHFHRKQYEQHKQQASVMKSKVAYTIQILSSFSASNQDAFSRLLMRTLPVSASAIVPSWKKAAEGEGDQQGKQEGGGASLTIDAEENA</sequence>
<name>A0A8T1W003_9STRA</name>